<dbReference type="PROSITE" id="PS50109">
    <property type="entry name" value="HIS_KIN"/>
    <property type="match status" value="1"/>
</dbReference>
<protein>
    <recommendedName>
        <fullName evidence="3">histidine kinase</fullName>
        <ecNumber evidence="3">2.7.13.3</ecNumber>
    </recommendedName>
</protein>
<keyword evidence="5" id="KW-0808">Transferase</keyword>
<dbReference type="PANTHER" id="PTHR43711:SF1">
    <property type="entry name" value="HISTIDINE KINASE 1"/>
    <property type="match status" value="1"/>
</dbReference>
<keyword evidence="9" id="KW-0472">Membrane</keyword>
<evidence type="ECO:0000256" key="8">
    <source>
        <dbReference type="SAM" id="Coils"/>
    </source>
</evidence>
<keyword evidence="9" id="KW-0812">Transmembrane</keyword>
<evidence type="ECO:0000313" key="12">
    <source>
        <dbReference type="EMBL" id="MBQ0936049.1"/>
    </source>
</evidence>
<organism evidence="12 13">
    <name type="scientific">Ideonella paludis</name>
    <dbReference type="NCBI Taxonomy" id="1233411"/>
    <lineage>
        <taxon>Bacteria</taxon>
        <taxon>Pseudomonadati</taxon>
        <taxon>Pseudomonadota</taxon>
        <taxon>Betaproteobacteria</taxon>
        <taxon>Burkholderiales</taxon>
        <taxon>Sphaerotilaceae</taxon>
        <taxon>Ideonella</taxon>
    </lineage>
</organism>
<evidence type="ECO:0000313" key="13">
    <source>
        <dbReference type="Proteomes" id="UP000672097"/>
    </source>
</evidence>
<dbReference type="Proteomes" id="UP000672097">
    <property type="component" value="Unassembled WGS sequence"/>
</dbReference>
<feature type="transmembrane region" description="Helical" evidence="9">
    <location>
        <begin position="191"/>
        <end position="210"/>
    </location>
</feature>
<evidence type="ECO:0000256" key="6">
    <source>
        <dbReference type="ARBA" id="ARBA00022777"/>
    </source>
</evidence>
<accession>A0ABS5DY87</accession>
<comment type="subcellular location">
    <subcellularLocation>
        <location evidence="2">Membrane</location>
    </subcellularLocation>
</comment>
<evidence type="ECO:0000256" key="9">
    <source>
        <dbReference type="SAM" id="Phobius"/>
    </source>
</evidence>
<feature type="domain" description="Histidine kinase" evidence="10">
    <location>
        <begin position="280"/>
        <end position="513"/>
    </location>
</feature>
<dbReference type="Gene3D" id="6.10.340.10">
    <property type="match status" value="1"/>
</dbReference>
<feature type="domain" description="HAMP" evidence="11">
    <location>
        <begin position="212"/>
        <end position="265"/>
    </location>
</feature>
<keyword evidence="6" id="KW-0418">Kinase</keyword>
<keyword evidence="13" id="KW-1185">Reference proteome</keyword>
<gene>
    <name evidence="12" type="ORF">KAK11_11985</name>
</gene>
<dbReference type="InterPro" id="IPR036097">
    <property type="entry name" value="HisK_dim/P_sf"/>
</dbReference>
<dbReference type="InterPro" id="IPR005467">
    <property type="entry name" value="His_kinase_dom"/>
</dbReference>
<keyword evidence="4" id="KW-0597">Phosphoprotein</keyword>
<dbReference type="Gene3D" id="1.10.287.130">
    <property type="match status" value="1"/>
</dbReference>
<dbReference type="InterPro" id="IPR004358">
    <property type="entry name" value="Sig_transdc_His_kin-like_C"/>
</dbReference>
<dbReference type="PRINTS" id="PR00344">
    <property type="entry name" value="BCTRLSENSOR"/>
</dbReference>
<sequence length="513" mass="56990">MSQRVPWWRRLHMRLSASMLLVLLALGGSLAFWLDMNLRRQQDALWQWQGLALAQYINSQQPQPLIDEQGKVRSELVRSLAMYARLINPALEVYVLNPQGVILDHTQDGQNDPRPQVQQVDLGPVQALARTPLPELPVYGTDPIAPDSPNLISAARLEVDGQTRGYVYVVLRGTRANLLTMDAVADPLRAAAWRFVPAVLLAAAVLMLLAQLRITRPLSRLTALLSEFRADGHEAGLPEHTPRDEIEEATLAAQALRARVQRQLNQIEDNERQRRELIASISHDLHTPLASIQGYAETLMLQQATLTPEQRSQHLHTLMQNCHRLERRVNDLFELSKLESGYTQAQPEPFAVAELASDVVQSLQLLAQTRGVTLEMAPPPADERGRELQVHADIGMIERVLQNLIDNAIGHTPPGGRVALRIAAEPERVTVEVADSGEGIAAEDLPFIFNLFWTRGMPTAVPQKGQGRERRSRARTGLGLAIVQRILALHDSQPQVRSSRGAGTIISFALKKA</sequence>
<dbReference type="InterPro" id="IPR036890">
    <property type="entry name" value="HATPase_C_sf"/>
</dbReference>
<evidence type="ECO:0000256" key="7">
    <source>
        <dbReference type="ARBA" id="ARBA00023012"/>
    </source>
</evidence>
<evidence type="ECO:0000256" key="4">
    <source>
        <dbReference type="ARBA" id="ARBA00022553"/>
    </source>
</evidence>
<dbReference type="Gene3D" id="3.30.565.10">
    <property type="entry name" value="Histidine kinase-like ATPase, C-terminal domain"/>
    <property type="match status" value="1"/>
</dbReference>
<dbReference type="Pfam" id="PF00512">
    <property type="entry name" value="HisKA"/>
    <property type="match status" value="1"/>
</dbReference>
<keyword evidence="7" id="KW-0902">Two-component regulatory system</keyword>
<dbReference type="Pfam" id="PF02518">
    <property type="entry name" value="HATPase_c"/>
    <property type="match status" value="1"/>
</dbReference>
<dbReference type="PANTHER" id="PTHR43711">
    <property type="entry name" value="TWO-COMPONENT HISTIDINE KINASE"/>
    <property type="match status" value="1"/>
</dbReference>
<reference evidence="12 13" key="1">
    <citation type="submission" date="2021-04" db="EMBL/GenBank/DDBJ databases">
        <title>The genome sequence of type strain Ideonella paludis KCTC 32238.</title>
        <authorList>
            <person name="Liu Y."/>
        </authorList>
    </citation>
    <scope>NUCLEOTIDE SEQUENCE [LARGE SCALE GENOMIC DNA]</scope>
    <source>
        <strain evidence="12 13">KCTC 32238</strain>
    </source>
</reference>
<dbReference type="SMART" id="SM00388">
    <property type="entry name" value="HisKA"/>
    <property type="match status" value="1"/>
</dbReference>
<dbReference type="EC" id="2.7.13.3" evidence="3"/>
<keyword evidence="8" id="KW-0175">Coiled coil</keyword>
<evidence type="ECO:0000259" key="10">
    <source>
        <dbReference type="PROSITE" id="PS50109"/>
    </source>
</evidence>
<comment type="caution">
    <text evidence="12">The sequence shown here is derived from an EMBL/GenBank/DDBJ whole genome shotgun (WGS) entry which is preliminary data.</text>
</comment>
<evidence type="ECO:0000256" key="5">
    <source>
        <dbReference type="ARBA" id="ARBA00022679"/>
    </source>
</evidence>
<dbReference type="CDD" id="cd00082">
    <property type="entry name" value="HisKA"/>
    <property type="match status" value="1"/>
</dbReference>
<dbReference type="EMBL" id="JAGQDG010000004">
    <property type="protein sequence ID" value="MBQ0936049.1"/>
    <property type="molecule type" value="Genomic_DNA"/>
</dbReference>
<dbReference type="SUPFAM" id="SSF55874">
    <property type="entry name" value="ATPase domain of HSP90 chaperone/DNA topoisomerase II/histidine kinase"/>
    <property type="match status" value="1"/>
</dbReference>
<evidence type="ECO:0000256" key="2">
    <source>
        <dbReference type="ARBA" id="ARBA00004370"/>
    </source>
</evidence>
<dbReference type="PROSITE" id="PS50885">
    <property type="entry name" value="HAMP"/>
    <property type="match status" value="1"/>
</dbReference>
<dbReference type="RefSeq" id="WP_210809357.1">
    <property type="nucleotide sequence ID" value="NZ_JAGQDG010000004.1"/>
</dbReference>
<comment type="catalytic activity">
    <reaction evidence="1">
        <text>ATP + protein L-histidine = ADP + protein N-phospho-L-histidine.</text>
        <dbReference type="EC" id="2.7.13.3"/>
    </reaction>
</comment>
<evidence type="ECO:0000256" key="3">
    <source>
        <dbReference type="ARBA" id="ARBA00012438"/>
    </source>
</evidence>
<evidence type="ECO:0000256" key="1">
    <source>
        <dbReference type="ARBA" id="ARBA00000085"/>
    </source>
</evidence>
<dbReference type="SUPFAM" id="SSF47384">
    <property type="entry name" value="Homodimeric domain of signal transducing histidine kinase"/>
    <property type="match status" value="1"/>
</dbReference>
<proteinExistence type="predicted"/>
<dbReference type="InterPro" id="IPR003661">
    <property type="entry name" value="HisK_dim/P_dom"/>
</dbReference>
<feature type="coiled-coil region" evidence="8">
    <location>
        <begin position="246"/>
        <end position="280"/>
    </location>
</feature>
<keyword evidence="9" id="KW-1133">Transmembrane helix</keyword>
<dbReference type="SMART" id="SM00387">
    <property type="entry name" value="HATPase_c"/>
    <property type="match status" value="1"/>
</dbReference>
<evidence type="ECO:0000259" key="11">
    <source>
        <dbReference type="PROSITE" id="PS50885"/>
    </source>
</evidence>
<dbReference type="InterPro" id="IPR050736">
    <property type="entry name" value="Sensor_HK_Regulatory"/>
</dbReference>
<name>A0ABS5DY87_9BURK</name>
<dbReference type="InterPro" id="IPR003594">
    <property type="entry name" value="HATPase_dom"/>
</dbReference>
<dbReference type="InterPro" id="IPR003660">
    <property type="entry name" value="HAMP_dom"/>
</dbReference>
<dbReference type="CDD" id="cd00075">
    <property type="entry name" value="HATPase"/>
    <property type="match status" value="1"/>
</dbReference>